<dbReference type="InterPro" id="IPR044613">
    <property type="entry name" value="Nep1/2-like"/>
</dbReference>
<dbReference type="OrthoDB" id="5065855at2759"/>
<dbReference type="GO" id="GO:0000338">
    <property type="term" value="P:protein deneddylation"/>
    <property type="evidence" value="ECO:0007669"/>
    <property type="project" value="TreeGrafter"/>
</dbReference>
<evidence type="ECO:0000256" key="2">
    <source>
        <dbReference type="ARBA" id="ARBA00022670"/>
    </source>
</evidence>
<dbReference type="Proteomes" id="UP000837801">
    <property type="component" value="Unassembled WGS sequence"/>
</dbReference>
<evidence type="ECO:0000256" key="1">
    <source>
        <dbReference type="ARBA" id="ARBA00005234"/>
    </source>
</evidence>
<feature type="domain" description="Ubiquitin-like protease family profile" evidence="6">
    <location>
        <begin position="157"/>
        <end position="336"/>
    </location>
</feature>
<dbReference type="Gene3D" id="3.40.395.10">
    <property type="entry name" value="Adenoviral Proteinase, Chain A"/>
    <property type="match status" value="1"/>
</dbReference>
<keyword evidence="2" id="KW-0645">Protease</keyword>
<evidence type="ECO:0000313" key="7">
    <source>
        <dbReference type="EMBL" id="CAH2350813.1"/>
    </source>
</evidence>
<feature type="compositionally biased region" description="Low complexity" evidence="5">
    <location>
        <begin position="94"/>
        <end position="108"/>
    </location>
</feature>
<keyword evidence="8" id="KW-1185">Reference proteome</keyword>
<sequence length="388" mass="44651">MIGYDARTGYYNSRSGFVVNFESDQISSGLDLLPWDSILEEESEPDEDEEEKEKAGHDSPKKLTKQQKKEIRQNKKINAARKRKLKRESELKSRASSSSSSSSSSASASNQLHVLNHYEITSNIKNTYNKLIQLLEKEHPKEKGKSSDQKFLQFHSVALYKSDLTHLLPDEWLCDNNIAFMYEVIANGFLSSMDFPHEISLLNPSLVQLFLHMPYDPDTPDTLETMLPVKELSRSKFLFLPMNYIDDFQSINMEEANNGDHWFLAVLSLLDNRLYVYDSMSSDDDDDSLLVELTKRLQTCKSIVKRGKIDVIKVNCQQQDNFDDCGIFLIMFTCVIINRLIRLTHSEEEEGERDADPIITLDISKVKLEPLLGRLSLLNLILKYYKIE</sequence>
<dbReference type="InterPro" id="IPR038765">
    <property type="entry name" value="Papain-like_cys_pep_sf"/>
</dbReference>
<feature type="compositionally biased region" description="Basic and acidic residues" evidence="5">
    <location>
        <begin position="52"/>
        <end position="73"/>
    </location>
</feature>
<protein>
    <recommendedName>
        <fullName evidence="6">Ubiquitin-like protease family profile domain-containing protein</fullName>
    </recommendedName>
</protein>
<dbReference type="PROSITE" id="PS50600">
    <property type="entry name" value="ULP_PROTEASE"/>
    <property type="match status" value="1"/>
</dbReference>
<name>A0A9P0QLF5_9ASCO</name>
<evidence type="ECO:0000259" key="6">
    <source>
        <dbReference type="PROSITE" id="PS50600"/>
    </source>
</evidence>
<comment type="similarity">
    <text evidence="1">Belongs to the peptidase C48 family.</text>
</comment>
<dbReference type="GO" id="GO:0019784">
    <property type="term" value="F:deNEDDylase activity"/>
    <property type="evidence" value="ECO:0007669"/>
    <property type="project" value="InterPro"/>
</dbReference>
<dbReference type="GO" id="GO:0006508">
    <property type="term" value="P:proteolysis"/>
    <property type="evidence" value="ECO:0007669"/>
    <property type="project" value="UniProtKB-KW"/>
</dbReference>
<dbReference type="Pfam" id="PF02902">
    <property type="entry name" value="Peptidase_C48"/>
    <property type="match status" value="1"/>
</dbReference>
<feature type="compositionally biased region" description="Basic residues" evidence="5">
    <location>
        <begin position="74"/>
        <end position="86"/>
    </location>
</feature>
<evidence type="ECO:0000313" key="8">
    <source>
        <dbReference type="Proteomes" id="UP000837801"/>
    </source>
</evidence>
<keyword evidence="4" id="KW-0788">Thiol protease</keyword>
<comment type="caution">
    <text evidence="7">The sequence shown here is derived from an EMBL/GenBank/DDBJ whole genome shotgun (WGS) entry which is preliminary data.</text>
</comment>
<evidence type="ECO:0000256" key="4">
    <source>
        <dbReference type="ARBA" id="ARBA00022807"/>
    </source>
</evidence>
<dbReference type="PANTHER" id="PTHR46468:SF1">
    <property type="entry name" value="SENTRIN-SPECIFIC PROTEASE 8"/>
    <property type="match status" value="1"/>
</dbReference>
<organism evidence="7 8">
    <name type="scientific">[Candida] railenensis</name>
    <dbReference type="NCBI Taxonomy" id="45579"/>
    <lineage>
        <taxon>Eukaryota</taxon>
        <taxon>Fungi</taxon>
        <taxon>Dikarya</taxon>
        <taxon>Ascomycota</taxon>
        <taxon>Saccharomycotina</taxon>
        <taxon>Pichiomycetes</taxon>
        <taxon>Debaryomycetaceae</taxon>
        <taxon>Kurtzmaniella</taxon>
    </lineage>
</organism>
<dbReference type="SUPFAM" id="SSF54001">
    <property type="entry name" value="Cysteine proteinases"/>
    <property type="match status" value="1"/>
</dbReference>
<feature type="compositionally biased region" description="Acidic residues" evidence="5">
    <location>
        <begin position="38"/>
        <end position="51"/>
    </location>
</feature>
<evidence type="ECO:0000256" key="3">
    <source>
        <dbReference type="ARBA" id="ARBA00022801"/>
    </source>
</evidence>
<dbReference type="AlphaFoldDB" id="A0A9P0QLF5"/>
<dbReference type="EMBL" id="CAKXYY010000002">
    <property type="protein sequence ID" value="CAH2350813.1"/>
    <property type="molecule type" value="Genomic_DNA"/>
</dbReference>
<dbReference type="InterPro" id="IPR003653">
    <property type="entry name" value="Peptidase_C48_C"/>
</dbReference>
<accession>A0A9P0QLF5</accession>
<evidence type="ECO:0000256" key="5">
    <source>
        <dbReference type="SAM" id="MobiDB-lite"/>
    </source>
</evidence>
<reference evidence="7" key="1">
    <citation type="submission" date="2022-03" db="EMBL/GenBank/DDBJ databases">
        <authorList>
            <person name="Legras J.-L."/>
            <person name="Devillers H."/>
            <person name="Grondin C."/>
        </authorList>
    </citation>
    <scope>NUCLEOTIDE SEQUENCE</scope>
    <source>
        <strain evidence="7">CLIB 1423</strain>
    </source>
</reference>
<dbReference type="GO" id="GO:0008234">
    <property type="term" value="F:cysteine-type peptidase activity"/>
    <property type="evidence" value="ECO:0007669"/>
    <property type="project" value="UniProtKB-KW"/>
</dbReference>
<proteinExistence type="inferred from homology"/>
<dbReference type="PANTHER" id="PTHR46468">
    <property type="entry name" value="SENTRIN-SPECIFIC PROTEASE 8"/>
    <property type="match status" value="1"/>
</dbReference>
<gene>
    <name evidence="7" type="ORF">CLIB1423_02S05754</name>
</gene>
<feature type="region of interest" description="Disordered" evidence="5">
    <location>
        <begin position="36"/>
        <end position="108"/>
    </location>
</feature>
<keyword evidence="3" id="KW-0378">Hydrolase</keyword>